<dbReference type="Pfam" id="PF00326">
    <property type="entry name" value="Peptidase_S9"/>
    <property type="match status" value="1"/>
</dbReference>
<name>A0ABQ8K6C9_9APHY</name>
<reference evidence="2 3" key="1">
    <citation type="journal article" date="2021" name="Environ. Microbiol.">
        <title>Gene family expansions and transcriptome signatures uncover fungal adaptations to wood decay.</title>
        <authorList>
            <person name="Hage H."/>
            <person name="Miyauchi S."/>
            <person name="Viragh M."/>
            <person name="Drula E."/>
            <person name="Min B."/>
            <person name="Chaduli D."/>
            <person name="Navarro D."/>
            <person name="Favel A."/>
            <person name="Norest M."/>
            <person name="Lesage-Meessen L."/>
            <person name="Balint B."/>
            <person name="Merenyi Z."/>
            <person name="de Eugenio L."/>
            <person name="Morin E."/>
            <person name="Martinez A.T."/>
            <person name="Baldrian P."/>
            <person name="Stursova M."/>
            <person name="Martinez M.J."/>
            <person name="Novotny C."/>
            <person name="Magnuson J.K."/>
            <person name="Spatafora J.W."/>
            <person name="Maurice S."/>
            <person name="Pangilinan J."/>
            <person name="Andreopoulos W."/>
            <person name="LaButti K."/>
            <person name="Hundley H."/>
            <person name="Na H."/>
            <person name="Kuo A."/>
            <person name="Barry K."/>
            <person name="Lipzen A."/>
            <person name="Henrissat B."/>
            <person name="Riley R."/>
            <person name="Ahrendt S."/>
            <person name="Nagy L.G."/>
            <person name="Grigoriev I.V."/>
            <person name="Martin F."/>
            <person name="Rosso M.N."/>
        </authorList>
    </citation>
    <scope>NUCLEOTIDE SEQUENCE [LARGE SCALE GENOMIC DNA]</scope>
    <source>
        <strain evidence="2 3">CIRM-BRFM 1785</strain>
    </source>
</reference>
<dbReference type="PANTHER" id="PTHR43056:SF5">
    <property type="entry name" value="PEPTIDASE S9 PROLYL OLIGOPEPTIDASE CATALYTIC DOMAIN-CONTAINING PROTEIN"/>
    <property type="match status" value="1"/>
</dbReference>
<dbReference type="RefSeq" id="XP_047775191.1">
    <property type="nucleotide sequence ID" value="XM_047926098.1"/>
</dbReference>
<gene>
    <name evidence="2" type="ORF">C8Q71DRAFT_815280</name>
</gene>
<dbReference type="Gene3D" id="2.120.10.30">
    <property type="entry name" value="TolB, C-terminal domain"/>
    <property type="match status" value="1"/>
</dbReference>
<comment type="caution">
    <text evidence="2">The sequence shown here is derived from an EMBL/GenBank/DDBJ whole genome shotgun (WGS) entry which is preliminary data.</text>
</comment>
<proteinExistence type="predicted"/>
<dbReference type="GO" id="GO:0016787">
    <property type="term" value="F:hydrolase activity"/>
    <property type="evidence" value="ECO:0007669"/>
    <property type="project" value="UniProtKB-KW"/>
</dbReference>
<accession>A0ABQ8K6C9</accession>
<dbReference type="GeneID" id="72006830"/>
<evidence type="ECO:0000259" key="1">
    <source>
        <dbReference type="Pfam" id="PF00326"/>
    </source>
</evidence>
<dbReference type="PANTHER" id="PTHR43056">
    <property type="entry name" value="PEPTIDASE S9 PROLYL OLIGOPEPTIDASE"/>
    <property type="match status" value="1"/>
</dbReference>
<dbReference type="InterPro" id="IPR050585">
    <property type="entry name" value="Xaa-Pro_dipeptidyl-ppase/CocE"/>
</dbReference>
<evidence type="ECO:0000313" key="2">
    <source>
        <dbReference type="EMBL" id="KAH9832172.1"/>
    </source>
</evidence>
<dbReference type="SUPFAM" id="SSF82171">
    <property type="entry name" value="DPP6 N-terminal domain-like"/>
    <property type="match status" value="1"/>
</dbReference>
<feature type="domain" description="Peptidase S9 prolyl oligopeptidase catalytic" evidence="1">
    <location>
        <begin position="437"/>
        <end position="653"/>
    </location>
</feature>
<dbReference type="Proteomes" id="UP000814176">
    <property type="component" value="Unassembled WGS sequence"/>
</dbReference>
<dbReference type="InterPro" id="IPR011042">
    <property type="entry name" value="6-blade_b-propeller_TolB-like"/>
</dbReference>
<dbReference type="SUPFAM" id="SSF53474">
    <property type="entry name" value="alpha/beta-Hydrolases"/>
    <property type="match status" value="1"/>
</dbReference>
<dbReference type="InterPro" id="IPR001375">
    <property type="entry name" value="Peptidase_S9_cat"/>
</dbReference>
<protein>
    <submittedName>
        <fullName evidence="2">Alpha/Beta hydrolase protein</fullName>
    </submittedName>
</protein>
<dbReference type="Gene3D" id="3.40.50.1820">
    <property type="entry name" value="alpha/beta hydrolase"/>
    <property type="match status" value="1"/>
</dbReference>
<dbReference type="EMBL" id="JADCUA010000022">
    <property type="protein sequence ID" value="KAH9832172.1"/>
    <property type="molecule type" value="Genomic_DNA"/>
</dbReference>
<keyword evidence="3" id="KW-1185">Reference proteome</keyword>
<keyword evidence="2" id="KW-0378">Hydrolase</keyword>
<dbReference type="InterPro" id="IPR029058">
    <property type="entry name" value="AB_hydrolase_fold"/>
</dbReference>
<organism evidence="2 3">
    <name type="scientific">Rhodofomes roseus</name>
    <dbReference type="NCBI Taxonomy" id="34475"/>
    <lineage>
        <taxon>Eukaryota</taxon>
        <taxon>Fungi</taxon>
        <taxon>Dikarya</taxon>
        <taxon>Basidiomycota</taxon>
        <taxon>Agaricomycotina</taxon>
        <taxon>Agaricomycetes</taxon>
        <taxon>Polyporales</taxon>
        <taxon>Rhodofomes</taxon>
    </lineage>
</organism>
<sequence length="676" mass="74185">MAEAARYGTWHSPIEAQDVCHRPSFPADDVFVDPTTGTIYHTEARPSEGGRDAIVFTETKREVMRKTWDARSRVHEIGGAPASAYNGIVYFSNASDNRVYAVGRSEDPQPITPVNEAHRFAKFAIHPKQPNLIVAILEDHTKPAPTDVVNTLCVINSWTQTVTTLVSGADFYSGPCFSPDGTHLAWEQWSHPDMSWEGGQIYVASVHASDSALTLSDTAHVGGVPRNVSATYPLWASDDVLIYTCDESGYQNPWKYIVSTRAAAPVLDESVDVDFSLPRWCLGWEFSVPLDLAAGRVLYAAVRDGRSYLYVLNLADGEAEELECPYVHIPVVKRVRDNVVVFRAQSVDSPEAIVLCTLDEDMNPTFKELTGGFALPLAPSMISIAKSITLKNPANDGPLHVLYYPPTNPNYKGLGGEKPPCIVNAHGGPNIHASQGFRWEVQFFTSRGFAWVDVNYSGSAGFGREYIERLNGQWGVIDVQDCIHAMKSLSAAPHPLIDARRSIIRGRSTGGYIALAACCRPGERRTFVAATCMHGAADMRALARGMHKFLLHQIQRLVGGSPDEIPEVYKERTPLYNLGNIGKLGFPPLLIMQGSEDPMAPPSHAQAIVEAVKAQGGRVEYRLFEGEAHGWRKTKTMELAIEQELAFYQEVLGLGDIDDELEEGLPVYSTGGNALD</sequence>
<evidence type="ECO:0000313" key="3">
    <source>
        <dbReference type="Proteomes" id="UP000814176"/>
    </source>
</evidence>